<accession>A0A2G8LGT9</accession>
<evidence type="ECO:0000313" key="3">
    <source>
        <dbReference type="EMBL" id="PIK59468.1"/>
    </source>
</evidence>
<name>A0A2G8LGT9_STIJA</name>
<proteinExistence type="predicted"/>
<feature type="transmembrane region" description="Helical" evidence="2">
    <location>
        <begin position="137"/>
        <end position="154"/>
    </location>
</feature>
<feature type="compositionally biased region" description="Basic and acidic residues" evidence="1">
    <location>
        <begin position="53"/>
        <end position="74"/>
    </location>
</feature>
<feature type="compositionally biased region" description="Polar residues" evidence="1">
    <location>
        <begin position="97"/>
        <end position="110"/>
    </location>
</feature>
<keyword evidence="2" id="KW-0812">Transmembrane</keyword>
<evidence type="ECO:0000256" key="2">
    <source>
        <dbReference type="SAM" id="Phobius"/>
    </source>
</evidence>
<feature type="transmembrane region" description="Helical" evidence="2">
    <location>
        <begin position="160"/>
        <end position="182"/>
    </location>
</feature>
<feature type="compositionally biased region" description="Basic and acidic residues" evidence="1">
    <location>
        <begin position="15"/>
        <end position="43"/>
    </location>
</feature>
<feature type="region of interest" description="Disordered" evidence="1">
    <location>
        <begin position="1"/>
        <end position="110"/>
    </location>
</feature>
<comment type="caution">
    <text evidence="3">The sequence shown here is derived from an EMBL/GenBank/DDBJ whole genome shotgun (WGS) entry which is preliminary data.</text>
</comment>
<organism evidence="3 4">
    <name type="scientific">Stichopus japonicus</name>
    <name type="common">Sea cucumber</name>
    <dbReference type="NCBI Taxonomy" id="307972"/>
    <lineage>
        <taxon>Eukaryota</taxon>
        <taxon>Metazoa</taxon>
        <taxon>Echinodermata</taxon>
        <taxon>Eleutherozoa</taxon>
        <taxon>Echinozoa</taxon>
        <taxon>Holothuroidea</taxon>
        <taxon>Aspidochirotacea</taxon>
        <taxon>Aspidochirotida</taxon>
        <taxon>Stichopodidae</taxon>
        <taxon>Apostichopus</taxon>
    </lineage>
</organism>
<reference evidence="3 4" key="1">
    <citation type="journal article" date="2017" name="PLoS Biol.">
        <title>The sea cucumber genome provides insights into morphological evolution and visceral regeneration.</title>
        <authorList>
            <person name="Zhang X."/>
            <person name="Sun L."/>
            <person name="Yuan J."/>
            <person name="Sun Y."/>
            <person name="Gao Y."/>
            <person name="Zhang L."/>
            <person name="Li S."/>
            <person name="Dai H."/>
            <person name="Hamel J.F."/>
            <person name="Liu C."/>
            <person name="Yu Y."/>
            <person name="Liu S."/>
            <person name="Lin W."/>
            <person name="Guo K."/>
            <person name="Jin S."/>
            <person name="Xu P."/>
            <person name="Storey K.B."/>
            <person name="Huan P."/>
            <person name="Zhang T."/>
            <person name="Zhou Y."/>
            <person name="Zhang J."/>
            <person name="Lin C."/>
            <person name="Li X."/>
            <person name="Xing L."/>
            <person name="Huo D."/>
            <person name="Sun M."/>
            <person name="Wang L."/>
            <person name="Mercier A."/>
            <person name="Li F."/>
            <person name="Yang H."/>
            <person name="Xiang J."/>
        </authorList>
    </citation>
    <scope>NUCLEOTIDE SEQUENCE [LARGE SCALE GENOMIC DNA]</scope>
    <source>
        <strain evidence="3">Shaxun</strain>
        <tissue evidence="3">Muscle</tissue>
    </source>
</reference>
<keyword evidence="4" id="KW-1185">Reference proteome</keyword>
<evidence type="ECO:0000313" key="4">
    <source>
        <dbReference type="Proteomes" id="UP000230750"/>
    </source>
</evidence>
<keyword evidence="2" id="KW-1133">Transmembrane helix</keyword>
<dbReference type="AlphaFoldDB" id="A0A2G8LGT9"/>
<feature type="compositionally biased region" description="Basic and acidic residues" evidence="1">
    <location>
        <begin position="84"/>
        <end position="96"/>
    </location>
</feature>
<gene>
    <name evidence="3" type="ORF">BSL78_03612</name>
</gene>
<sequence length="224" mass="25585">MDAVSRRQEARRRRLQQDPEERLRRIRNLKEGVSEPTTKREVNVSEPLSLSTTKEENSVLKEETIKRESDHNEPLEVDSQYGKSDPDKADPTHSETSRPPQTTAPSTSKMDPSNFIFSFLINQFITPNSGGSTTSSTLNRTIFMCLVAVLFRLLLEIDWITTFTGQSMVVMFLVANVSWLFFYEKVNIQNPRTVILLVFNILQDFVLHLFTFVATHGLLSVVFG</sequence>
<dbReference type="Proteomes" id="UP000230750">
    <property type="component" value="Unassembled WGS sequence"/>
</dbReference>
<feature type="transmembrane region" description="Helical" evidence="2">
    <location>
        <begin position="194"/>
        <end position="219"/>
    </location>
</feature>
<keyword evidence="2" id="KW-0472">Membrane</keyword>
<dbReference type="EMBL" id="MRZV01000082">
    <property type="protein sequence ID" value="PIK59468.1"/>
    <property type="molecule type" value="Genomic_DNA"/>
</dbReference>
<protein>
    <submittedName>
        <fullName evidence="3">Uncharacterized protein</fullName>
    </submittedName>
</protein>
<evidence type="ECO:0000256" key="1">
    <source>
        <dbReference type="SAM" id="MobiDB-lite"/>
    </source>
</evidence>